<dbReference type="InterPro" id="IPR036259">
    <property type="entry name" value="MFS_trans_sf"/>
</dbReference>
<dbReference type="SUPFAM" id="SSF103473">
    <property type="entry name" value="MFS general substrate transporter"/>
    <property type="match status" value="1"/>
</dbReference>
<dbReference type="Gene3D" id="1.20.1250.20">
    <property type="entry name" value="MFS general substrate transporter like domains"/>
    <property type="match status" value="2"/>
</dbReference>
<feature type="transmembrane region" description="Helical" evidence="6">
    <location>
        <begin position="275"/>
        <end position="295"/>
    </location>
</feature>
<dbReference type="EMBL" id="ML978133">
    <property type="protein sequence ID" value="KAF2094705.1"/>
    <property type="molecule type" value="Genomic_DNA"/>
</dbReference>
<gene>
    <name evidence="8" type="ORF">NA57DRAFT_45593</name>
</gene>
<evidence type="ECO:0000256" key="3">
    <source>
        <dbReference type="ARBA" id="ARBA00022692"/>
    </source>
</evidence>
<keyword evidence="9" id="KW-1185">Reference proteome</keyword>
<dbReference type="InterPro" id="IPR005828">
    <property type="entry name" value="MFS_sugar_transport-like"/>
</dbReference>
<name>A0A9P4M2M5_9PEZI</name>
<feature type="transmembrane region" description="Helical" evidence="6">
    <location>
        <begin position="437"/>
        <end position="455"/>
    </location>
</feature>
<evidence type="ECO:0000313" key="8">
    <source>
        <dbReference type="EMBL" id="KAF2094705.1"/>
    </source>
</evidence>
<feature type="transmembrane region" description="Helical" evidence="6">
    <location>
        <begin position="307"/>
        <end position="329"/>
    </location>
</feature>
<comment type="similarity">
    <text evidence="2">Belongs to the major facilitator superfamily. Sugar transporter (TC 2.A.1.1) family.</text>
</comment>
<dbReference type="Proteomes" id="UP000799772">
    <property type="component" value="Unassembled WGS sequence"/>
</dbReference>
<feature type="transmembrane region" description="Helical" evidence="6">
    <location>
        <begin position="336"/>
        <end position="356"/>
    </location>
</feature>
<comment type="subcellular location">
    <subcellularLocation>
        <location evidence="1">Membrane</location>
        <topology evidence="1">Multi-pass membrane protein</topology>
    </subcellularLocation>
</comment>
<dbReference type="InterPro" id="IPR020846">
    <property type="entry name" value="MFS_dom"/>
</dbReference>
<dbReference type="InterPro" id="IPR050360">
    <property type="entry name" value="MFS_Sugar_Transporters"/>
</dbReference>
<feature type="transmembrane region" description="Helical" evidence="6">
    <location>
        <begin position="25"/>
        <end position="43"/>
    </location>
</feature>
<accession>A0A9P4M2M5</accession>
<dbReference type="OrthoDB" id="6612291at2759"/>
<dbReference type="PANTHER" id="PTHR48022">
    <property type="entry name" value="PLASTIDIC GLUCOSE TRANSPORTER 4"/>
    <property type="match status" value="1"/>
</dbReference>
<dbReference type="GO" id="GO:0005351">
    <property type="term" value="F:carbohydrate:proton symporter activity"/>
    <property type="evidence" value="ECO:0007669"/>
    <property type="project" value="TreeGrafter"/>
</dbReference>
<dbReference type="AlphaFoldDB" id="A0A9P4M2M5"/>
<dbReference type="Pfam" id="PF00083">
    <property type="entry name" value="Sugar_tr"/>
    <property type="match status" value="2"/>
</dbReference>
<comment type="caution">
    <text evidence="8">The sequence shown here is derived from an EMBL/GenBank/DDBJ whole genome shotgun (WGS) entry which is preliminary data.</text>
</comment>
<feature type="transmembrane region" description="Helical" evidence="6">
    <location>
        <begin position="362"/>
        <end position="389"/>
    </location>
</feature>
<dbReference type="PANTHER" id="PTHR48022:SF15">
    <property type="entry name" value="ALPHA-GLUCOSIDE TRANSPORTER, PUTATIVE (AFU_ORTHOLOGUE AFUA_5G00500)-RELATED"/>
    <property type="match status" value="1"/>
</dbReference>
<reference evidence="8" key="1">
    <citation type="journal article" date="2020" name="Stud. Mycol.">
        <title>101 Dothideomycetes genomes: a test case for predicting lifestyles and emergence of pathogens.</title>
        <authorList>
            <person name="Haridas S."/>
            <person name="Albert R."/>
            <person name="Binder M."/>
            <person name="Bloem J."/>
            <person name="Labutti K."/>
            <person name="Salamov A."/>
            <person name="Andreopoulos B."/>
            <person name="Baker S."/>
            <person name="Barry K."/>
            <person name="Bills G."/>
            <person name="Bluhm B."/>
            <person name="Cannon C."/>
            <person name="Castanera R."/>
            <person name="Culley D."/>
            <person name="Daum C."/>
            <person name="Ezra D."/>
            <person name="Gonzalez J."/>
            <person name="Henrissat B."/>
            <person name="Kuo A."/>
            <person name="Liang C."/>
            <person name="Lipzen A."/>
            <person name="Lutzoni F."/>
            <person name="Magnuson J."/>
            <person name="Mondo S."/>
            <person name="Nolan M."/>
            <person name="Ohm R."/>
            <person name="Pangilinan J."/>
            <person name="Park H.-J."/>
            <person name="Ramirez L."/>
            <person name="Alfaro M."/>
            <person name="Sun H."/>
            <person name="Tritt A."/>
            <person name="Yoshinaga Y."/>
            <person name="Zwiers L.-H."/>
            <person name="Turgeon B."/>
            <person name="Goodwin S."/>
            <person name="Spatafora J."/>
            <person name="Crous P."/>
            <person name="Grigoriev I."/>
        </authorList>
    </citation>
    <scope>NUCLEOTIDE SEQUENCE</scope>
    <source>
        <strain evidence="8">CBS 133067</strain>
    </source>
</reference>
<protein>
    <submittedName>
        <fullName evidence="8">General substrate transporter</fullName>
    </submittedName>
</protein>
<feature type="transmembrane region" description="Helical" evidence="6">
    <location>
        <begin position="401"/>
        <end position="425"/>
    </location>
</feature>
<evidence type="ECO:0000256" key="4">
    <source>
        <dbReference type="ARBA" id="ARBA00022989"/>
    </source>
</evidence>
<organism evidence="8 9">
    <name type="scientific">Rhizodiscina lignyota</name>
    <dbReference type="NCBI Taxonomy" id="1504668"/>
    <lineage>
        <taxon>Eukaryota</taxon>
        <taxon>Fungi</taxon>
        <taxon>Dikarya</taxon>
        <taxon>Ascomycota</taxon>
        <taxon>Pezizomycotina</taxon>
        <taxon>Dothideomycetes</taxon>
        <taxon>Pleosporomycetidae</taxon>
        <taxon>Aulographales</taxon>
        <taxon>Rhizodiscinaceae</taxon>
        <taxon>Rhizodiscina</taxon>
    </lineage>
</organism>
<keyword evidence="3 6" id="KW-0812">Transmembrane</keyword>
<evidence type="ECO:0000256" key="2">
    <source>
        <dbReference type="ARBA" id="ARBA00010992"/>
    </source>
</evidence>
<proteinExistence type="inferred from homology"/>
<evidence type="ECO:0000256" key="6">
    <source>
        <dbReference type="SAM" id="Phobius"/>
    </source>
</evidence>
<keyword evidence="4 6" id="KW-1133">Transmembrane helix</keyword>
<evidence type="ECO:0000259" key="7">
    <source>
        <dbReference type="PROSITE" id="PS50850"/>
    </source>
</evidence>
<evidence type="ECO:0000256" key="1">
    <source>
        <dbReference type="ARBA" id="ARBA00004141"/>
    </source>
</evidence>
<dbReference type="PROSITE" id="PS00216">
    <property type="entry name" value="SUGAR_TRANSPORT_1"/>
    <property type="match status" value="2"/>
</dbReference>
<feature type="transmembrane region" description="Helical" evidence="6">
    <location>
        <begin position="80"/>
        <end position="99"/>
    </location>
</feature>
<evidence type="ECO:0000313" key="9">
    <source>
        <dbReference type="Proteomes" id="UP000799772"/>
    </source>
</evidence>
<dbReference type="InterPro" id="IPR005829">
    <property type="entry name" value="Sugar_transporter_CS"/>
</dbReference>
<keyword evidence="5 6" id="KW-0472">Membrane</keyword>
<feature type="domain" description="Major facilitator superfamily (MFS) profile" evidence="7">
    <location>
        <begin position="28"/>
        <end position="459"/>
    </location>
</feature>
<evidence type="ECO:0000256" key="5">
    <source>
        <dbReference type="ARBA" id="ARBA00023136"/>
    </source>
</evidence>
<dbReference type="PROSITE" id="PS50850">
    <property type="entry name" value="MFS"/>
    <property type="match status" value="1"/>
</dbReference>
<sequence length="533" mass="57978">MGFTPNWEEVQPQNKWRILLKQSRFALWALYSSVGSMMLGFDYGTAGTATAYPAFQEQFGIPWPSAPSGYLVPARWQSGWSAATSAGGLVGALLAGWLVEKIGRKHLFGGGAVVTAVGIAMQVGSHEWKLFLGGRIVNGEANEVNIALIQANDLQVAAFSSYFSLRQFGLVRIQNYEPENCKIGLELTKHVAILLVIYPFFPESPYYLIKIGKDDAARKALIHVHGGHDQSLIDAEMKRLAAQVEFSEELQRAAMAKGPPLLQVFQGTNLKRTMIAVLPVAGQQFIGAAFVLGYITYFLSLLKVNDYFTVSVVLYIIMLLSNLSAFVFAESVGRRTLLVPGIFCLTVTLLVMGIMGCLTSSAAIWVILVCIFLWAIAYQLTVGACGFALASEISTLPLRPAAQTVVLLAQLIVGWVIGFISPYMINPDAGNLGAKVGFVFFGMGVPLCVLFYFYIPETKGLSFEEMDYLFNNHTSCRHFQSAIKARRAAAGNVLEVEVGGEIVKGETSIVKGETTATAEQVSTNSDEWKGATV</sequence>
<dbReference type="GO" id="GO:0016020">
    <property type="term" value="C:membrane"/>
    <property type="evidence" value="ECO:0007669"/>
    <property type="project" value="UniProtKB-SubCell"/>
</dbReference>